<organism evidence="2 3">
    <name type="scientific">Mycolicibacterium bacteremicum</name>
    <name type="common">Mycobacterium bacteremicum</name>
    <dbReference type="NCBI Taxonomy" id="564198"/>
    <lineage>
        <taxon>Bacteria</taxon>
        <taxon>Bacillati</taxon>
        <taxon>Actinomycetota</taxon>
        <taxon>Actinomycetes</taxon>
        <taxon>Mycobacteriales</taxon>
        <taxon>Mycobacteriaceae</taxon>
        <taxon>Mycolicibacterium</taxon>
    </lineage>
</organism>
<accession>A0A1W9YPX6</accession>
<reference evidence="2 3" key="1">
    <citation type="submission" date="2017-02" db="EMBL/GenBank/DDBJ databases">
        <title>The new phylogeny of genus Mycobacterium.</title>
        <authorList>
            <person name="Tortoli E."/>
            <person name="Trovato A."/>
            <person name="Cirillo D.M."/>
        </authorList>
    </citation>
    <scope>NUCLEOTIDE SEQUENCE [LARGE SCALE GENOMIC DNA]</scope>
    <source>
        <strain evidence="2 3">DSM 45578</strain>
    </source>
</reference>
<dbReference type="STRING" id="564198.BST17_24775"/>
<name>A0A1W9YPX6_MYCBA</name>
<feature type="region of interest" description="Disordered" evidence="1">
    <location>
        <begin position="1"/>
        <end position="22"/>
    </location>
</feature>
<comment type="caution">
    <text evidence="2">The sequence shown here is derived from an EMBL/GenBank/DDBJ whole genome shotgun (WGS) entry which is preliminary data.</text>
</comment>
<proteinExistence type="predicted"/>
<dbReference type="AlphaFoldDB" id="A0A1W9YPX6"/>
<evidence type="ECO:0000313" key="3">
    <source>
        <dbReference type="Proteomes" id="UP000192366"/>
    </source>
</evidence>
<sequence length="98" mass="10835">MSETSRDSASVADEIDPEGFTRYGGDCLCGALYTYNGMVEPGQFHPFCPDHGDPEDERCLAAADVSAKRADASAGLFASYRHRYMFGSDNDDDIRERR</sequence>
<evidence type="ECO:0000256" key="1">
    <source>
        <dbReference type="SAM" id="MobiDB-lite"/>
    </source>
</evidence>
<evidence type="ECO:0000313" key="2">
    <source>
        <dbReference type="EMBL" id="ORA02128.1"/>
    </source>
</evidence>
<dbReference type="Proteomes" id="UP000192366">
    <property type="component" value="Unassembled WGS sequence"/>
</dbReference>
<gene>
    <name evidence="2" type="ORF">BST17_24775</name>
</gene>
<dbReference type="EMBL" id="MVHJ01000033">
    <property type="protein sequence ID" value="ORA02128.1"/>
    <property type="molecule type" value="Genomic_DNA"/>
</dbReference>
<dbReference type="RefSeq" id="WP_083061556.1">
    <property type="nucleotide sequence ID" value="NZ_JACKVM010000014.1"/>
</dbReference>
<protein>
    <submittedName>
        <fullName evidence="2">Uncharacterized protein</fullName>
    </submittedName>
</protein>
<keyword evidence="3" id="KW-1185">Reference proteome</keyword>